<comment type="caution">
    <text evidence="2">The sequence shown here is derived from an EMBL/GenBank/DDBJ whole genome shotgun (WGS) entry which is preliminary data.</text>
</comment>
<sequence>MTLYSTTKLGNRSRLSEQGIYAKARETILDKGISYLYFPGQAVSTSQYGGGGNTDVFHRLVPFWQLHLYFTSQGYSDFYPDLMIAMRRQEPLGGGDRSKDYLNMLEFCRLACEVSRTDLTEFFERWGFFYVGEILVNDYGFYRYEVTREDVDSVKRAIAAMSLPKPKTDITLFED</sequence>
<reference evidence="2" key="1">
    <citation type="submission" date="2019-08" db="EMBL/GenBank/DDBJ databases">
        <authorList>
            <person name="Kucharzyk K."/>
            <person name="Murdoch R.W."/>
            <person name="Higgins S."/>
            <person name="Loffler F."/>
        </authorList>
    </citation>
    <scope>NUCLEOTIDE SEQUENCE</scope>
</reference>
<accession>A0A645I2P2</accession>
<evidence type="ECO:0000259" key="1">
    <source>
        <dbReference type="PROSITE" id="PS51723"/>
    </source>
</evidence>
<feature type="domain" description="Peptidase M60" evidence="1">
    <location>
        <begin position="1"/>
        <end position="71"/>
    </location>
</feature>
<organism evidence="2">
    <name type="scientific">bioreactor metagenome</name>
    <dbReference type="NCBI Taxonomy" id="1076179"/>
    <lineage>
        <taxon>unclassified sequences</taxon>
        <taxon>metagenomes</taxon>
        <taxon>ecological metagenomes</taxon>
    </lineage>
</organism>
<gene>
    <name evidence="2" type="ORF">SDC9_193144</name>
</gene>
<dbReference type="AlphaFoldDB" id="A0A645I2P2"/>
<name>A0A645I2P2_9ZZZZ</name>
<proteinExistence type="predicted"/>
<protein>
    <recommendedName>
        <fullName evidence="1">Peptidase M60 domain-containing protein</fullName>
    </recommendedName>
</protein>
<evidence type="ECO:0000313" key="2">
    <source>
        <dbReference type="EMBL" id="MPN45577.1"/>
    </source>
</evidence>
<dbReference type="InterPro" id="IPR042279">
    <property type="entry name" value="Pep_M60_3"/>
</dbReference>
<dbReference type="Gene3D" id="1.10.390.30">
    <property type="entry name" value="Peptidase M60, enhancin-like domain 3"/>
    <property type="match status" value="1"/>
</dbReference>
<dbReference type="PROSITE" id="PS51723">
    <property type="entry name" value="PEPTIDASE_M60"/>
    <property type="match status" value="1"/>
</dbReference>
<dbReference type="InterPro" id="IPR031161">
    <property type="entry name" value="Peptidase_M60_dom"/>
</dbReference>
<dbReference type="Pfam" id="PF13402">
    <property type="entry name" value="Peptidase_M60"/>
    <property type="match status" value="1"/>
</dbReference>
<dbReference type="EMBL" id="VSSQ01105582">
    <property type="protein sequence ID" value="MPN45577.1"/>
    <property type="molecule type" value="Genomic_DNA"/>
</dbReference>